<dbReference type="Pfam" id="PF14322">
    <property type="entry name" value="SusD-like_3"/>
    <property type="match status" value="1"/>
</dbReference>
<dbReference type="AlphaFoldDB" id="A0AAP2GHN7"/>
<keyword evidence="3 6" id="KW-0732">Signal</keyword>
<keyword evidence="10" id="KW-1185">Reference proteome</keyword>
<evidence type="ECO:0000259" key="7">
    <source>
        <dbReference type="Pfam" id="PF07980"/>
    </source>
</evidence>
<evidence type="ECO:0000259" key="8">
    <source>
        <dbReference type="Pfam" id="PF14322"/>
    </source>
</evidence>
<dbReference type="SUPFAM" id="SSF48452">
    <property type="entry name" value="TPR-like"/>
    <property type="match status" value="1"/>
</dbReference>
<dbReference type="EMBL" id="JAHESF010000004">
    <property type="protein sequence ID" value="MBT1696231.1"/>
    <property type="molecule type" value="Genomic_DNA"/>
</dbReference>
<evidence type="ECO:0000256" key="2">
    <source>
        <dbReference type="ARBA" id="ARBA00006275"/>
    </source>
</evidence>
<reference evidence="9 10" key="1">
    <citation type="submission" date="2021-05" db="EMBL/GenBank/DDBJ databases">
        <title>A Polyphasic approach of four new species of the genus Ohtaekwangia: Ohtaekwangia histidinii sp. nov., Ohtaekwangia cretensis sp. nov., Ohtaekwangia indiensis sp. nov., Ohtaekwangia reichenbachii sp. nov. from diverse environment.</title>
        <authorList>
            <person name="Octaviana S."/>
        </authorList>
    </citation>
    <scope>NUCLEOTIDE SEQUENCE [LARGE SCALE GENOMIC DNA]</scope>
    <source>
        <strain evidence="9 10">PWU4</strain>
    </source>
</reference>
<dbReference type="InterPro" id="IPR033985">
    <property type="entry name" value="SusD-like_N"/>
</dbReference>
<comment type="similarity">
    <text evidence="2">Belongs to the SusD family.</text>
</comment>
<evidence type="ECO:0000256" key="1">
    <source>
        <dbReference type="ARBA" id="ARBA00004442"/>
    </source>
</evidence>
<evidence type="ECO:0000313" key="9">
    <source>
        <dbReference type="EMBL" id="MBT1696231.1"/>
    </source>
</evidence>
<dbReference type="Pfam" id="PF07980">
    <property type="entry name" value="SusD_RagB"/>
    <property type="match status" value="1"/>
</dbReference>
<feature type="domain" description="RagB/SusD" evidence="7">
    <location>
        <begin position="340"/>
        <end position="420"/>
    </location>
</feature>
<dbReference type="RefSeq" id="WP_254161351.1">
    <property type="nucleotide sequence ID" value="NZ_JAHESF010000004.1"/>
</dbReference>
<dbReference type="GO" id="GO:0009279">
    <property type="term" value="C:cell outer membrane"/>
    <property type="evidence" value="ECO:0007669"/>
    <property type="project" value="UniProtKB-SubCell"/>
</dbReference>
<organism evidence="9 10">
    <name type="scientific">Chryseosolibacter histidini</name>
    <dbReference type="NCBI Taxonomy" id="2782349"/>
    <lineage>
        <taxon>Bacteria</taxon>
        <taxon>Pseudomonadati</taxon>
        <taxon>Bacteroidota</taxon>
        <taxon>Cytophagia</taxon>
        <taxon>Cytophagales</taxon>
        <taxon>Chryseotaleaceae</taxon>
        <taxon>Chryseosolibacter</taxon>
    </lineage>
</organism>
<evidence type="ECO:0000256" key="6">
    <source>
        <dbReference type="SAM" id="SignalP"/>
    </source>
</evidence>
<dbReference type="Gene3D" id="1.25.40.390">
    <property type="match status" value="1"/>
</dbReference>
<evidence type="ECO:0000256" key="4">
    <source>
        <dbReference type="ARBA" id="ARBA00023136"/>
    </source>
</evidence>
<feature type="domain" description="SusD-like N-terminal" evidence="8">
    <location>
        <begin position="24"/>
        <end position="232"/>
    </location>
</feature>
<proteinExistence type="inferred from homology"/>
<dbReference type="InterPro" id="IPR012944">
    <property type="entry name" value="SusD_RagB_dom"/>
</dbReference>
<evidence type="ECO:0000313" key="10">
    <source>
        <dbReference type="Proteomes" id="UP001319200"/>
    </source>
</evidence>
<dbReference type="InterPro" id="IPR011990">
    <property type="entry name" value="TPR-like_helical_dom_sf"/>
</dbReference>
<evidence type="ECO:0000256" key="5">
    <source>
        <dbReference type="ARBA" id="ARBA00023237"/>
    </source>
</evidence>
<accession>A0AAP2GHN7</accession>
<evidence type="ECO:0000256" key="3">
    <source>
        <dbReference type="ARBA" id="ARBA00022729"/>
    </source>
</evidence>
<name>A0AAP2GHN7_9BACT</name>
<dbReference type="CDD" id="cd08977">
    <property type="entry name" value="SusD"/>
    <property type="match status" value="1"/>
</dbReference>
<keyword evidence="4" id="KW-0472">Membrane</keyword>
<dbReference type="Proteomes" id="UP001319200">
    <property type="component" value="Unassembled WGS sequence"/>
</dbReference>
<comment type="caution">
    <text evidence="9">The sequence shown here is derived from an EMBL/GenBank/DDBJ whole genome shotgun (WGS) entry which is preliminary data.</text>
</comment>
<comment type="subcellular location">
    <subcellularLocation>
        <location evidence="1">Cell outer membrane</location>
    </subcellularLocation>
</comment>
<keyword evidence="5" id="KW-0998">Cell outer membrane</keyword>
<feature type="chain" id="PRO_5042885254" evidence="6">
    <location>
        <begin position="22"/>
        <end position="460"/>
    </location>
</feature>
<sequence length="460" mass="50927">MKNLKISILIAGMVFLQAACSDDLELAPQNSVTEEVALDSEEGVQSLLVGAYDRLADDDVLGGWIQMASDLIGTNNDVNWAGTFTDPGDMWNKNMTANNGQAEVTWTEAYETINVTNIILAHLDIVTDPDERARIEGEAKFIRGTVYFELVRLYAKDWADGNPAANLGVPLKLSPTNLVYDPAASVISRSSVSQVYAQVISDLTEAEIKLPEDNGFYATTWAAKAMLARVYLQQRNYDLARTKASEVIETGPFALVDRVDRAFNTDNNTSEDVFALQVTNQDGENALQTFYAATSFNGRRDIRLRAEYENLFAPGDERLSRLIYFDASERRLSGKYKDQFANISVIRLAELYLIRAEGNLLAGGAQVGPNTPGDDLQVIRSRAKTTDAPLNPTIADIMLERKLELGFEGHFLHDIRRREATITQRGSFPWNSDKLVLPIPQRELDANSGLQGQQNAGYGI</sequence>
<protein>
    <submittedName>
        <fullName evidence="9">RagB/SusD family nutrient uptake outer membrane protein</fullName>
    </submittedName>
</protein>
<feature type="signal peptide" evidence="6">
    <location>
        <begin position="1"/>
        <end position="21"/>
    </location>
</feature>
<gene>
    <name evidence="9" type="ORF">KK083_05055</name>
</gene>